<evidence type="ECO:0000259" key="2">
    <source>
        <dbReference type="Pfam" id="PF17930"/>
    </source>
</evidence>
<name>A0A975W8E6_9RHOB</name>
<evidence type="ECO:0008006" key="5">
    <source>
        <dbReference type="Google" id="ProtNLM"/>
    </source>
</evidence>
<dbReference type="EMBL" id="FNYY01000003">
    <property type="protein sequence ID" value="SEJ08161.1"/>
    <property type="molecule type" value="Genomic_DNA"/>
</dbReference>
<feature type="domain" description="LpxI C-terminal" evidence="1">
    <location>
        <begin position="131"/>
        <end position="262"/>
    </location>
</feature>
<protein>
    <recommendedName>
        <fullName evidence="5">UDP-2,3-diacylglucosamine pyrophosphatase</fullName>
    </recommendedName>
</protein>
<organism evidence="3 4">
    <name type="scientific">Marinovum algicola</name>
    <dbReference type="NCBI Taxonomy" id="42444"/>
    <lineage>
        <taxon>Bacteria</taxon>
        <taxon>Pseudomonadati</taxon>
        <taxon>Pseudomonadota</taxon>
        <taxon>Alphaproteobacteria</taxon>
        <taxon>Rhodobacterales</taxon>
        <taxon>Roseobacteraceae</taxon>
        <taxon>Marinovum</taxon>
    </lineage>
</organism>
<evidence type="ECO:0000259" key="1">
    <source>
        <dbReference type="Pfam" id="PF06230"/>
    </source>
</evidence>
<reference evidence="3 4" key="1">
    <citation type="submission" date="2016-10" db="EMBL/GenBank/DDBJ databases">
        <authorList>
            <person name="Varghese N."/>
            <person name="Submissions S."/>
        </authorList>
    </citation>
    <scope>NUCLEOTIDE SEQUENCE [LARGE SCALE GENOMIC DNA]</scope>
    <source>
        <strain evidence="3 4">FF3</strain>
    </source>
</reference>
<dbReference type="Pfam" id="PF17930">
    <property type="entry name" value="LpxI_N"/>
    <property type="match status" value="1"/>
</dbReference>
<sequence>MTGKLAILAGRGAMPKALAEAYPDAVCVSFDGVETPVPRVDAHHRFEAFGALLDDLKERGVERLVLAGGVGRPPLDPQSFDPFMQSLAPRLLAALQGGDDALVRLVVSIFEEAGFAVIGAHELLPELTAAPGLLAGDAPDAAARADITRAKQILTALSPLDVGQAAVVDTGIALGIETQQGTDEMLRFVSEASQTLRGKGGVLVKRPKIGQDLRVDMPAIGPETVRAAARAGLQGIVIAANQVVLIDRAALIAAAGETGVFLLAEAE</sequence>
<feature type="domain" description="LpxI N-terminal" evidence="2">
    <location>
        <begin position="4"/>
        <end position="127"/>
    </location>
</feature>
<dbReference type="GeneID" id="80817525"/>
<accession>A0A975W8E6</accession>
<dbReference type="Proteomes" id="UP000182932">
    <property type="component" value="Unassembled WGS sequence"/>
</dbReference>
<dbReference type="InterPro" id="IPR041255">
    <property type="entry name" value="LpxI_N"/>
</dbReference>
<evidence type="ECO:0000313" key="3">
    <source>
        <dbReference type="EMBL" id="SEJ08161.1"/>
    </source>
</evidence>
<proteinExistence type="predicted"/>
<dbReference type="InterPro" id="IPR043167">
    <property type="entry name" value="LpxI_C_sf"/>
</dbReference>
<dbReference type="InterPro" id="IPR010415">
    <property type="entry name" value="LpxI_C"/>
</dbReference>
<dbReference type="RefSeq" id="WP_074835625.1">
    <property type="nucleotide sequence ID" value="NZ_CATMKJ010000002.1"/>
</dbReference>
<dbReference type="PANTHER" id="PTHR39962:SF1">
    <property type="entry name" value="LPXI FAMILY PROTEIN"/>
    <property type="match status" value="1"/>
</dbReference>
<gene>
    <name evidence="3" type="ORF">SAMN04487940_103166</name>
</gene>
<keyword evidence="4" id="KW-1185">Reference proteome</keyword>
<evidence type="ECO:0000313" key="4">
    <source>
        <dbReference type="Proteomes" id="UP000182932"/>
    </source>
</evidence>
<dbReference type="Gene3D" id="3.40.140.80">
    <property type="match status" value="1"/>
</dbReference>
<dbReference type="AlphaFoldDB" id="A0A975W8E6"/>
<dbReference type="Pfam" id="PF06230">
    <property type="entry name" value="LpxI_C"/>
    <property type="match status" value="1"/>
</dbReference>
<dbReference type="Gene3D" id="3.40.50.20">
    <property type="match status" value="1"/>
</dbReference>
<dbReference type="InterPro" id="IPR053174">
    <property type="entry name" value="LpxI"/>
</dbReference>
<comment type="caution">
    <text evidence="3">The sequence shown here is derived from an EMBL/GenBank/DDBJ whole genome shotgun (WGS) entry which is preliminary data.</text>
</comment>
<dbReference type="PANTHER" id="PTHR39962">
    <property type="entry name" value="BLL4848 PROTEIN"/>
    <property type="match status" value="1"/>
</dbReference>